<evidence type="ECO:0000256" key="1">
    <source>
        <dbReference type="ARBA" id="ARBA00007797"/>
    </source>
</evidence>
<dbReference type="GO" id="GO:0030692">
    <property type="term" value="C:Noc4p-Nop14p complex"/>
    <property type="evidence" value="ECO:0007669"/>
    <property type="project" value="TreeGrafter"/>
</dbReference>
<protein>
    <recommendedName>
        <fullName evidence="3">CCAAT-binding factor domain-containing protein</fullName>
    </recommendedName>
</protein>
<comment type="caution">
    <text evidence="4">The sequence shown here is derived from an EMBL/GenBank/DDBJ whole genome shotgun (WGS) entry which is preliminary data.</text>
</comment>
<feature type="non-terminal residue" evidence="4">
    <location>
        <position position="1"/>
    </location>
</feature>
<feature type="domain" description="CCAAT-binding factor" evidence="3">
    <location>
        <begin position="160"/>
        <end position="276"/>
    </location>
</feature>
<dbReference type="Pfam" id="PF03914">
    <property type="entry name" value="CBF"/>
    <property type="match status" value="1"/>
</dbReference>
<gene>
    <name evidence="4" type="ORF">DYB35_013256</name>
</gene>
<name>A0A3R7E0F7_APHAT</name>
<dbReference type="VEuPathDB" id="FungiDB:H257_03962"/>
<feature type="region of interest" description="Disordered" evidence="2">
    <location>
        <begin position="22"/>
        <end position="57"/>
    </location>
</feature>
<dbReference type="PANTHER" id="PTHR12455">
    <property type="entry name" value="NUCLEOLAR COMPLEX PROTEIN 4"/>
    <property type="match status" value="1"/>
</dbReference>
<evidence type="ECO:0000313" key="5">
    <source>
        <dbReference type="Proteomes" id="UP000285712"/>
    </source>
</evidence>
<reference evidence="4 5" key="1">
    <citation type="submission" date="2018-08" db="EMBL/GenBank/DDBJ databases">
        <title>Aphanomyces genome sequencing and annotation.</title>
        <authorList>
            <person name="Minardi D."/>
            <person name="Oidtmann B."/>
            <person name="Van Der Giezen M."/>
            <person name="Studholme D.J."/>
        </authorList>
    </citation>
    <scope>NUCLEOTIDE SEQUENCE [LARGE SCALE GENOMIC DNA]</scope>
    <source>
        <strain evidence="4 5">Sv</strain>
    </source>
</reference>
<evidence type="ECO:0000256" key="2">
    <source>
        <dbReference type="SAM" id="MobiDB-lite"/>
    </source>
</evidence>
<organism evidence="4 5">
    <name type="scientific">Aphanomyces astaci</name>
    <name type="common">Crayfish plague agent</name>
    <dbReference type="NCBI Taxonomy" id="112090"/>
    <lineage>
        <taxon>Eukaryota</taxon>
        <taxon>Sar</taxon>
        <taxon>Stramenopiles</taxon>
        <taxon>Oomycota</taxon>
        <taxon>Saprolegniomycetes</taxon>
        <taxon>Saprolegniales</taxon>
        <taxon>Verrucalvaceae</taxon>
        <taxon>Aphanomyces</taxon>
    </lineage>
</organism>
<dbReference type="AlphaFoldDB" id="A0A3R7E0F7"/>
<dbReference type="GO" id="GO:0042254">
    <property type="term" value="P:ribosome biogenesis"/>
    <property type="evidence" value="ECO:0007669"/>
    <property type="project" value="InterPro"/>
</dbReference>
<sequence>ITIPTSDDDVMPLLVAPRKSPAVDVAVGDDTPDGSTKRSISDSSSSGPDKKKAKTDPSLYDLREHQRVFSVCWIALLKHKLSTVSMVLANLPDKIMPFLAEPLLLADFLTDSYNVGGITSLLALNSLFVLIQQYNFDYPAFFSKLYQLLADDTLLRSKYRLSRLALTAEPGAILFIIPCVYNLVLRHKECLQLIHRTTTLSVADRAAEKREMLTMKNHIDAAAKEISKTGTRIELSGGQDPFDNDTNDPLVCHALKSSLWELFSLKQHYHAGVATKAKMFEEKLRSQMIDLADDVDISYASLVDDALKRREKQHVALAFEPCVSVLTPTDPIAQIFAL</sequence>
<dbReference type="PANTHER" id="PTHR12455:SF0">
    <property type="entry name" value="NUCLEOLAR COMPLEX PROTEIN 4 HOMOLOG"/>
    <property type="match status" value="1"/>
</dbReference>
<dbReference type="InterPro" id="IPR005612">
    <property type="entry name" value="CCAAT-binding_factor"/>
</dbReference>
<accession>A0A3R7E0F7</accession>
<dbReference type="Proteomes" id="UP000285712">
    <property type="component" value="Unassembled WGS sequence"/>
</dbReference>
<dbReference type="EMBL" id="QUTG01005177">
    <property type="protein sequence ID" value="RHY86178.1"/>
    <property type="molecule type" value="Genomic_DNA"/>
</dbReference>
<comment type="similarity">
    <text evidence="1">Belongs to the CBF/MAK21 family.</text>
</comment>
<evidence type="ECO:0000259" key="3">
    <source>
        <dbReference type="Pfam" id="PF03914"/>
    </source>
</evidence>
<dbReference type="InterPro" id="IPR027193">
    <property type="entry name" value="Noc4"/>
</dbReference>
<proteinExistence type="inferred from homology"/>
<dbReference type="GO" id="GO:0032040">
    <property type="term" value="C:small-subunit processome"/>
    <property type="evidence" value="ECO:0007669"/>
    <property type="project" value="TreeGrafter"/>
</dbReference>
<evidence type="ECO:0000313" key="4">
    <source>
        <dbReference type="EMBL" id="RHY86178.1"/>
    </source>
</evidence>